<evidence type="ECO:0000256" key="1">
    <source>
        <dbReference type="SAM" id="MobiDB-lite"/>
    </source>
</evidence>
<evidence type="ECO:0000313" key="3">
    <source>
        <dbReference type="Proteomes" id="UP001215280"/>
    </source>
</evidence>
<dbReference type="EMBL" id="JARJLG010000229">
    <property type="protein sequence ID" value="KAJ7725295.1"/>
    <property type="molecule type" value="Genomic_DNA"/>
</dbReference>
<organism evidence="2 3">
    <name type="scientific">Mycena maculata</name>
    <dbReference type="NCBI Taxonomy" id="230809"/>
    <lineage>
        <taxon>Eukaryota</taxon>
        <taxon>Fungi</taxon>
        <taxon>Dikarya</taxon>
        <taxon>Basidiomycota</taxon>
        <taxon>Agaricomycotina</taxon>
        <taxon>Agaricomycetes</taxon>
        <taxon>Agaricomycetidae</taxon>
        <taxon>Agaricales</taxon>
        <taxon>Marasmiineae</taxon>
        <taxon>Mycenaceae</taxon>
        <taxon>Mycena</taxon>
    </lineage>
</organism>
<dbReference type="InterPro" id="IPR041078">
    <property type="entry name" value="Plavaka"/>
</dbReference>
<protein>
    <submittedName>
        <fullName evidence="2">Uncharacterized protein</fullName>
    </submittedName>
</protein>
<sequence length="955" mass="108678">MSVPGPAENTDFSPDEEDKEDFYFDPPAAAAASPPASSAPGNPPPSSWKRPRATVEEVEDEDARWVQDYPEEKEAGVPLEKCKTFFEKYRADQKREGHAPWYPFESKEEWELARWLMTSGLSQKKTDEFLKLKSVREGIDPSFRNNHTFLKYIDSLPTGPDWFCEPFKLVGDELDADGNPKVEIVEMWHRDPLECVRELLGNPSFTKQGYKPLRVFKDIEEGKGYSNQEFSEMWTAEWWWKIQELLPDGATLTPIIISSDKTQLTHFSGDKQAWPVYLSIGNLRKETRRTPSARATVLLGYIPVTKLEIFSKKNRSANAHQLFHNCMRVMLEPLKAVGRDGVKMDCADGFVRMIFPILSAYIADYPEQCLVACCRENSCPRCLVHPRERGEPVNSTLRDPDETLRVLRDRSKGEFPVEFVDQNLRPINPFWADFPHCDIFSCMTPDILHELHNGAFGDHIVKWSTAAVEGKDDEIDHRFRAMTPHPTLRHFKRGISLASQWTGNERKNMEKVFLGVLAKATDPAVQRAVRGILDFIYYAHFEIHCDESLAKLDAAWQAFHSNKSIFKTLKIRKKFNINKIHKIKHYVHAIRSRGTADGFNTENTERLHIDLAKMAYKATNRVTYTQQMTVWLRRQEAVYKFGTYLQWAVPGYVADAQSDPDGSEDDGADTTHSVPGPSENPDDSDDDGELEDAPAAEPSVPIFRVAKTPPFPNLTAASIVADFGATDFLIHLDHFLDSKSITPKLNPAENSTFPVYKRLSLSLPRVAEVSAHNITDTIRAVRAEPVRMSAKGVKPAKAGQFDTVLVRTERPGSDQRPTDGISVARVRVIFRLPEDHGNYPDPLAYVDWYKPLKPPAPDIGMHEISLSSRSLRQNSSIIPIADIFCSCHLIPAFGRSANLTWTSDRVLDQCKKFYLNPYLRHHDFYLFRYLVDLYDSKRAEAQRRARVRHLGRAGL</sequence>
<dbReference type="AlphaFoldDB" id="A0AAD7HPH6"/>
<dbReference type="Proteomes" id="UP001215280">
    <property type="component" value="Unassembled WGS sequence"/>
</dbReference>
<feature type="region of interest" description="Disordered" evidence="1">
    <location>
        <begin position="655"/>
        <end position="701"/>
    </location>
</feature>
<comment type="caution">
    <text evidence="2">The sequence shown here is derived from an EMBL/GenBank/DDBJ whole genome shotgun (WGS) entry which is preliminary data.</text>
</comment>
<gene>
    <name evidence="2" type="ORF">DFH07DRAFT_758708</name>
</gene>
<dbReference type="Pfam" id="PF18759">
    <property type="entry name" value="Plavaka"/>
    <property type="match status" value="1"/>
</dbReference>
<feature type="compositionally biased region" description="Acidic residues" evidence="1">
    <location>
        <begin position="680"/>
        <end position="694"/>
    </location>
</feature>
<name>A0AAD7HPH6_9AGAR</name>
<evidence type="ECO:0000313" key="2">
    <source>
        <dbReference type="EMBL" id="KAJ7725295.1"/>
    </source>
</evidence>
<feature type="compositionally biased region" description="Low complexity" evidence="1">
    <location>
        <begin position="26"/>
        <end position="40"/>
    </location>
</feature>
<keyword evidence="3" id="KW-1185">Reference proteome</keyword>
<feature type="region of interest" description="Disordered" evidence="1">
    <location>
        <begin position="1"/>
        <end position="68"/>
    </location>
</feature>
<accession>A0AAD7HPH6</accession>
<proteinExistence type="predicted"/>
<reference evidence="2" key="1">
    <citation type="submission" date="2023-03" db="EMBL/GenBank/DDBJ databases">
        <title>Massive genome expansion in bonnet fungi (Mycena s.s.) driven by repeated elements and novel gene families across ecological guilds.</title>
        <authorList>
            <consortium name="Lawrence Berkeley National Laboratory"/>
            <person name="Harder C.B."/>
            <person name="Miyauchi S."/>
            <person name="Viragh M."/>
            <person name="Kuo A."/>
            <person name="Thoen E."/>
            <person name="Andreopoulos B."/>
            <person name="Lu D."/>
            <person name="Skrede I."/>
            <person name="Drula E."/>
            <person name="Henrissat B."/>
            <person name="Morin E."/>
            <person name="Kohler A."/>
            <person name="Barry K."/>
            <person name="LaButti K."/>
            <person name="Morin E."/>
            <person name="Salamov A."/>
            <person name="Lipzen A."/>
            <person name="Mereny Z."/>
            <person name="Hegedus B."/>
            <person name="Baldrian P."/>
            <person name="Stursova M."/>
            <person name="Weitz H."/>
            <person name="Taylor A."/>
            <person name="Grigoriev I.V."/>
            <person name="Nagy L.G."/>
            <person name="Martin F."/>
            <person name="Kauserud H."/>
        </authorList>
    </citation>
    <scope>NUCLEOTIDE SEQUENCE</scope>
    <source>
        <strain evidence="2">CBHHK188m</strain>
    </source>
</reference>